<organism evidence="2 3">
    <name type="scientific">Actinomadura meridiana</name>
    <dbReference type="NCBI Taxonomy" id="559626"/>
    <lineage>
        <taxon>Bacteria</taxon>
        <taxon>Bacillati</taxon>
        <taxon>Actinomycetota</taxon>
        <taxon>Actinomycetes</taxon>
        <taxon>Streptosporangiales</taxon>
        <taxon>Thermomonosporaceae</taxon>
        <taxon>Actinomadura</taxon>
    </lineage>
</organism>
<evidence type="ECO:0008006" key="4">
    <source>
        <dbReference type="Google" id="ProtNLM"/>
    </source>
</evidence>
<comment type="caution">
    <text evidence="2">The sequence shown here is derived from an EMBL/GenBank/DDBJ whole genome shotgun (WGS) entry which is preliminary data.</text>
</comment>
<evidence type="ECO:0000256" key="1">
    <source>
        <dbReference type="SAM" id="MobiDB-lite"/>
    </source>
</evidence>
<feature type="compositionally biased region" description="Acidic residues" evidence="1">
    <location>
        <begin position="26"/>
        <end position="37"/>
    </location>
</feature>
<evidence type="ECO:0000313" key="2">
    <source>
        <dbReference type="EMBL" id="GAA4232503.1"/>
    </source>
</evidence>
<proteinExistence type="predicted"/>
<gene>
    <name evidence="2" type="ORF">GCM10022254_32550</name>
</gene>
<dbReference type="Proteomes" id="UP001501710">
    <property type="component" value="Unassembled WGS sequence"/>
</dbReference>
<feature type="region of interest" description="Disordered" evidence="1">
    <location>
        <begin position="1"/>
        <end position="37"/>
    </location>
</feature>
<name>A0ABP8C2L1_9ACTN</name>
<evidence type="ECO:0000313" key="3">
    <source>
        <dbReference type="Proteomes" id="UP001501710"/>
    </source>
</evidence>
<accession>A0ABP8C2L1</accession>
<sequence length="221" mass="24436">MPSEDKQCPAEANMAETGQEGGPAPIDDEPDAGPDIFEDGAAISEKRHLISLTERLTAEIADLRAEFAAKIRYDEVKERQIASMHEELQDLRAGLHLRLLQPLFTDLISMYDDLCGVEASGTAAPELASFKDDVLETLARNGVSKFSVDSHEVDRARQRVIRTAPTSDEKLDRTIRGRLRAGFEYEAGKVLRPEWVVAYRYAPNAEEPDAAPTTRGEPGNE</sequence>
<reference evidence="3" key="1">
    <citation type="journal article" date="2019" name="Int. J. Syst. Evol. Microbiol.">
        <title>The Global Catalogue of Microorganisms (GCM) 10K type strain sequencing project: providing services to taxonomists for standard genome sequencing and annotation.</title>
        <authorList>
            <consortium name="The Broad Institute Genomics Platform"/>
            <consortium name="The Broad Institute Genome Sequencing Center for Infectious Disease"/>
            <person name="Wu L."/>
            <person name="Ma J."/>
        </authorList>
    </citation>
    <scope>NUCLEOTIDE SEQUENCE [LARGE SCALE GENOMIC DNA]</scope>
    <source>
        <strain evidence="3">JCM 17440</strain>
    </source>
</reference>
<keyword evidence="3" id="KW-1185">Reference proteome</keyword>
<dbReference type="EMBL" id="BAABAS010000006">
    <property type="protein sequence ID" value="GAA4232503.1"/>
    <property type="molecule type" value="Genomic_DNA"/>
</dbReference>
<dbReference type="RefSeq" id="WP_344896941.1">
    <property type="nucleotide sequence ID" value="NZ_BAABAS010000006.1"/>
</dbReference>
<protein>
    <recommendedName>
        <fullName evidence="4">Nucleotide exchange factor GrpE</fullName>
    </recommendedName>
</protein>